<accession>U4LID6</accession>
<dbReference type="AlphaFoldDB" id="U4LID6"/>
<reference evidence="1 2" key="1">
    <citation type="journal article" date="2013" name="PLoS Genet.">
        <title>The genome and development-dependent transcriptomes of Pyronema confluens: a window into fungal evolution.</title>
        <authorList>
            <person name="Traeger S."/>
            <person name="Altegoer F."/>
            <person name="Freitag M."/>
            <person name="Gabaldon T."/>
            <person name="Kempken F."/>
            <person name="Kumar A."/>
            <person name="Marcet-Houben M."/>
            <person name="Poggeler S."/>
            <person name="Stajich J.E."/>
            <person name="Nowrousian M."/>
        </authorList>
    </citation>
    <scope>NUCLEOTIDE SEQUENCE [LARGE SCALE GENOMIC DNA]</scope>
    <source>
        <strain evidence="2">CBS 100304</strain>
        <tissue evidence="1">Vegetative mycelium</tissue>
    </source>
</reference>
<sequence>MTSQVVPSRSFLMVPEITISML</sequence>
<keyword evidence="2" id="KW-1185">Reference proteome</keyword>
<evidence type="ECO:0000313" key="2">
    <source>
        <dbReference type="Proteomes" id="UP000018144"/>
    </source>
</evidence>
<evidence type="ECO:0000313" key="1">
    <source>
        <dbReference type="EMBL" id="CCX31698.1"/>
    </source>
</evidence>
<organism evidence="1 2">
    <name type="scientific">Pyronema omphalodes (strain CBS 100304)</name>
    <name type="common">Pyronema confluens</name>
    <dbReference type="NCBI Taxonomy" id="1076935"/>
    <lineage>
        <taxon>Eukaryota</taxon>
        <taxon>Fungi</taxon>
        <taxon>Dikarya</taxon>
        <taxon>Ascomycota</taxon>
        <taxon>Pezizomycotina</taxon>
        <taxon>Pezizomycetes</taxon>
        <taxon>Pezizales</taxon>
        <taxon>Pyronemataceae</taxon>
        <taxon>Pyronema</taxon>
    </lineage>
</organism>
<proteinExistence type="predicted"/>
<dbReference type="Proteomes" id="UP000018144">
    <property type="component" value="Unassembled WGS sequence"/>
</dbReference>
<protein>
    <submittedName>
        <fullName evidence="1">Uncharacterized protein</fullName>
    </submittedName>
</protein>
<dbReference type="EMBL" id="HF935629">
    <property type="protein sequence ID" value="CCX31698.1"/>
    <property type="molecule type" value="Genomic_DNA"/>
</dbReference>
<gene>
    <name evidence="1" type="ORF">PCON_11221</name>
</gene>
<name>U4LID6_PYROM</name>